<evidence type="ECO:0000313" key="3">
    <source>
        <dbReference type="Proteomes" id="UP000515928"/>
    </source>
</evidence>
<reference evidence="2 3" key="1">
    <citation type="submission" date="2020-08" db="EMBL/GenBank/DDBJ databases">
        <title>Genome sequence of Erysipelothrix inopinata DSM 15511T.</title>
        <authorList>
            <person name="Hyun D.-W."/>
            <person name="Bae J.-W."/>
        </authorList>
    </citation>
    <scope>NUCLEOTIDE SEQUENCE [LARGE SCALE GENOMIC DNA]</scope>
    <source>
        <strain evidence="2 3">DSM 15511</strain>
    </source>
</reference>
<dbReference type="PROSITE" id="PS51257">
    <property type="entry name" value="PROKAR_LIPOPROTEIN"/>
    <property type="match status" value="1"/>
</dbReference>
<protein>
    <submittedName>
        <fullName evidence="2">Uncharacterized protein</fullName>
    </submittedName>
</protein>
<sequence>MIKQRLKTDIISVIIVWLFYIALACYKNQSFSITWQASFTLPLIYTIVIILKTLAVHFYNHYRNVRRSRNNQSL</sequence>
<dbReference type="RefSeq" id="WP_187533924.1">
    <property type="nucleotide sequence ID" value="NZ_CBCSHU010000008.1"/>
</dbReference>
<dbReference type="KEGG" id="eio:H9L01_10640"/>
<dbReference type="AlphaFoldDB" id="A0A7G9RYX8"/>
<dbReference type="EMBL" id="CP060715">
    <property type="protein sequence ID" value="QNN60803.1"/>
    <property type="molecule type" value="Genomic_DNA"/>
</dbReference>
<keyword evidence="1" id="KW-1133">Transmembrane helix</keyword>
<keyword evidence="1" id="KW-0472">Membrane</keyword>
<keyword evidence="1" id="KW-0812">Transmembrane</keyword>
<dbReference type="Proteomes" id="UP000515928">
    <property type="component" value="Chromosome"/>
</dbReference>
<accession>A0A7G9RYX8</accession>
<proteinExistence type="predicted"/>
<feature type="transmembrane region" description="Helical" evidence="1">
    <location>
        <begin position="12"/>
        <end position="29"/>
    </location>
</feature>
<evidence type="ECO:0000313" key="2">
    <source>
        <dbReference type="EMBL" id="QNN60803.1"/>
    </source>
</evidence>
<gene>
    <name evidence="2" type="ORF">H9L01_10640</name>
</gene>
<evidence type="ECO:0000256" key="1">
    <source>
        <dbReference type="SAM" id="Phobius"/>
    </source>
</evidence>
<keyword evidence="3" id="KW-1185">Reference proteome</keyword>
<name>A0A7G9RYX8_9FIRM</name>
<organism evidence="2 3">
    <name type="scientific">Erysipelothrix inopinata</name>
    <dbReference type="NCBI Taxonomy" id="225084"/>
    <lineage>
        <taxon>Bacteria</taxon>
        <taxon>Bacillati</taxon>
        <taxon>Bacillota</taxon>
        <taxon>Erysipelotrichia</taxon>
        <taxon>Erysipelotrichales</taxon>
        <taxon>Erysipelotrichaceae</taxon>
        <taxon>Erysipelothrix</taxon>
    </lineage>
</organism>
<feature type="transmembrane region" description="Helical" evidence="1">
    <location>
        <begin position="35"/>
        <end position="59"/>
    </location>
</feature>